<dbReference type="EC" id="2.7.11.1" evidence="2"/>
<gene>
    <name evidence="15" type="ORF">INT45_006616</name>
</gene>
<feature type="region of interest" description="Disordered" evidence="12">
    <location>
        <begin position="456"/>
        <end position="612"/>
    </location>
</feature>
<feature type="domain" description="Protein kinase" evidence="13">
    <location>
        <begin position="54"/>
        <end position="309"/>
    </location>
</feature>
<dbReference type="SUPFAM" id="SSF103243">
    <property type="entry name" value="KA1-like"/>
    <property type="match status" value="1"/>
</dbReference>
<accession>A0A8H7VMC2</accession>
<dbReference type="GO" id="GO:0035556">
    <property type="term" value="P:intracellular signal transduction"/>
    <property type="evidence" value="ECO:0007669"/>
    <property type="project" value="TreeGrafter"/>
</dbReference>
<name>A0A8H7VMC2_9FUNG</name>
<protein>
    <recommendedName>
        <fullName evidence="2">non-specific serine/threonine protein kinase</fullName>
        <ecNumber evidence="2">2.7.11.1</ecNumber>
    </recommendedName>
</protein>
<dbReference type="InterPro" id="IPR011009">
    <property type="entry name" value="Kinase-like_dom_sf"/>
</dbReference>
<dbReference type="GO" id="GO:0004674">
    <property type="term" value="F:protein serine/threonine kinase activity"/>
    <property type="evidence" value="ECO:0007669"/>
    <property type="project" value="UniProtKB-KW"/>
</dbReference>
<dbReference type="Gene3D" id="3.30.310.80">
    <property type="entry name" value="Kinase associated domain 1, KA1"/>
    <property type="match status" value="1"/>
</dbReference>
<dbReference type="Proteomes" id="UP000646827">
    <property type="component" value="Unassembled WGS sequence"/>
</dbReference>
<proteinExistence type="inferred from homology"/>
<evidence type="ECO:0000256" key="2">
    <source>
        <dbReference type="ARBA" id="ARBA00012513"/>
    </source>
</evidence>
<dbReference type="Gene3D" id="1.10.510.10">
    <property type="entry name" value="Transferase(Phosphotransferase) domain 1"/>
    <property type="match status" value="1"/>
</dbReference>
<dbReference type="Pfam" id="PF02149">
    <property type="entry name" value="KA1"/>
    <property type="match status" value="1"/>
</dbReference>
<comment type="similarity">
    <text evidence="8">Belongs to the protein kinase superfamily. CAMK Ser/Thr protein kinase family. Smok subfamily.</text>
</comment>
<dbReference type="InterPro" id="IPR017441">
    <property type="entry name" value="Protein_kinase_ATP_BS"/>
</dbReference>
<evidence type="ECO:0000259" key="13">
    <source>
        <dbReference type="PROSITE" id="PS50011"/>
    </source>
</evidence>
<reference evidence="15 16" key="1">
    <citation type="submission" date="2020-12" db="EMBL/GenBank/DDBJ databases">
        <title>Metabolic potential, ecology and presence of endohyphal bacteria is reflected in genomic diversity of Mucoromycotina.</title>
        <authorList>
            <person name="Muszewska A."/>
            <person name="Okrasinska A."/>
            <person name="Steczkiewicz K."/>
            <person name="Drgas O."/>
            <person name="Orlowska M."/>
            <person name="Perlinska-Lenart U."/>
            <person name="Aleksandrzak-Piekarczyk T."/>
            <person name="Szatraj K."/>
            <person name="Zielenkiewicz U."/>
            <person name="Pilsyk S."/>
            <person name="Malc E."/>
            <person name="Mieczkowski P."/>
            <person name="Kruszewska J.S."/>
            <person name="Biernat P."/>
            <person name="Pawlowska J."/>
        </authorList>
    </citation>
    <scope>NUCLEOTIDE SEQUENCE [LARGE SCALE GENOMIC DNA]</scope>
    <source>
        <strain evidence="15 16">CBS 142.35</strain>
    </source>
</reference>
<dbReference type="Pfam" id="PF00069">
    <property type="entry name" value="Pkinase"/>
    <property type="match status" value="1"/>
</dbReference>
<dbReference type="EMBL" id="JAEPRB010000022">
    <property type="protein sequence ID" value="KAG2225920.1"/>
    <property type="molecule type" value="Genomic_DNA"/>
</dbReference>
<dbReference type="PROSITE" id="PS50032">
    <property type="entry name" value="KA1"/>
    <property type="match status" value="1"/>
</dbReference>
<sequence length="718" mass="80524">MVQELVDSKAVVWSPASESSTISNDNGIDHSINKQHHGKHNGNRVKSKRCIGEYSFTSTLGSGGMGKVKLAVHQNDSHKKLAVKIIRRHGSKDDEHREERILREANILSLLHHPYIVNLNTPIVLDDYYYYLMMEYVSGGQLLDYIISHGKLKEKHARRFARQIISALDYCHRNSIVHRDLKIENILISRTGHVKIIDFGLSNLFSTSSLLSTFCGSLYFAAPELLNGKAYSGPAADVWSFGIVLYVLVCGKVPFDDQSTQTLHEKIKRGAVEYPSHLTLECKNLLGKVLATNPSHRARVSEIMVHSWMIRGYDGPVDNHLPSSRQPLTLPLDMSVIRRMTVFTKFGTEQEIKEQLEQIILSKQFQEATKLRNQRSASSASHSRNGSTSSASSSGFFSMLSNGGSNNNDNSNNVSSHPIPKDDPQSIPDAYHPLVSIYHLVQERMEREEVVDNSHYVTENTNSDNNTNRSNTAQTKRSSQYQCEPSSADATHVTKLSTAMSSSQQPRPRRFHHQKSASLASATLLPPTPPPSTLKSPNNNKRNGRGHQKAKSHAPIITLEDTQPKPSSSTEIHQHALSRKLSTLFSRNNNNNNNLVNHNNTNSNSGVGNNNTTAVETRADEYVRPVYLKGLFSMTTTSTKSPATIRKDLIQVLDNMSMEWCETRGQFECKQHQSVCFEIYIVKVPWLLGMHGLQFRRISGNSWEYKNICSSILTELKL</sequence>
<dbReference type="SUPFAM" id="SSF56112">
    <property type="entry name" value="Protein kinase-like (PK-like)"/>
    <property type="match status" value="1"/>
</dbReference>
<dbReference type="GO" id="GO:0005737">
    <property type="term" value="C:cytoplasm"/>
    <property type="evidence" value="ECO:0007669"/>
    <property type="project" value="TreeGrafter"/>
</dbReference>
<organism evidence="15 16">
    <name type="scientific">Circinella minor</name>
    <dbReference type="NCBI Taxonomy" id="1195481"/>
    <lineage>
        <taxon>Eukaryota</taxon>
        <taxon>Fungi</taxon>
        <taxon>Fungi incertae sedis</taxon>
        <taxon>Mucoromycota</taxon>
        <taxon>Mucoromycotina</taxon>
        <taxon>Mucoromycetes</taxon>
        <taxon>Mucorales</taxon>
        <taxon>Lichtheimiaceae</taxon>
        <taxon>Circinella</taxon>
    </lineage>
</organism>
<evidence type="ECO:0000256" key="11">
    <source>
        <dbReference type="PROSITE-ProRule" id="PRU10141"/>
    </source>
</evidence>
<comment type="catalytic activity">
    <reaction evidence="9">
        <text>L-threonyl-[protein] + ATP = O-phospho-L-threonyl-[protein] + ADP + H(+)</text>
        <dbReference type="Rhea" id="RHEA:46608"/>
        <dbReference type="Rhea" id="RHEA-COMP:11060"/>
        <dbReference type="Rhea" id="RHEA-COMP:11605"/>
        <dbReference type="ChEBI" id="CHEBI:15378"/>
        <dbReference type="ChEBI" id="CHEBI:30013"/>
        <dbReference type="ChEBI" id="CHEBI:30616"/>
        <dbReference type="ChEBI" id="CHEBI:61977"/>
        <dbReference type="ChEBI" id="CHEBI:456216"/>
        <dbReference type="EC" id="2.7.11.1"/>
    </reaction>
</comment>
<dbReference type="PROSITE" id="PS50011">
    <property type="entry name" value="PROTEIN_KINASE_DOM"/>
    <property type="match status" value="1"/>
</dbReference>
<feature type="compositionally biased region" description="Low complexity" evidence="12">
    <location>
        <begin position="376"/>
        <end position="416"/>
    </location>
</feature>
<dbReference type="InterPro" id="IPR008271">
    <property type="entry name" value="Ser/Thr_kinase_AS"/>
</dbReference>
<keyword evidence="5 11" id="KW-0547">Nucleotide-binding</keyword>
<evidence type="ECO:0000256" key="12">
    <source>
        <dbReference type="SAM" id="MobiDB-lite"/>
    </source>
</evidence>
<feature type="compositionally biased region" description="Basic residues" evidence="12">
    <location>
        <begin position="33"/>
        <end position="44"/>
    </location>
</feature>
<dbReference type="GO" id="GO:0000226">
    <property type="term" value="P:microtubule cytoskeleton organization"/>
    <property type="evidence" value="ECO:0007669"/>
    <property type="project" value="TreeGrafter"/>
</dbReference>
<comment type="catalytic activity">
    <reaction evidence="10">
        <text>L-seryl-[protein] + ATP = O-phospho-L-seryl-[protein] + ADP + H(+)</text>
        <dbReference type="Rhea" id="RHEA:17989"/>
        <dbReference type="Rhea" id="RHEA-COMP:9863"/>
        <dbReference type="Rhea" id="RHEA-COMP:11604"/>
        <dbReference type="ChEBI" id="CHEBI:15378"/>
        <dbReference type="ChEBI" id="CHEBI:29999"/>
        <dbReference type="ChEBI" id="CHEBI:30616"/>
        <dbReference type="ChEBI" id="CHEBI:83421"/>
        <dbReference type="ChEBI" id="CHEBI:456216"/>
        <dbReference type="EC" id="2.7.11.1"/>
    </reaction>
</comment>
<feature type="binding site" evidence="11">
    <location>
        <position position="84"/>
    </location>
    <ligand>
        <name>ATP</name>
        <dbReference type="ChEBI" id="CHEBI:30616"/>
    </ligand>
</feature>
<evidence type="ECO:0000256" key="10">
    <source>
        <dbReference type="ARBA" id="ARBA00048679"/>
    </source>
</evidence>
<comment type="similarity">
    <text evidence="1">Belongs to the protein kinase superfamily. CAMK Ser/Thr protein kinase family. NIM1 subfamily.</text>
</comment>
<feature type="compositionally biased region" description="Polar residues" evidence="12">
    <location>
        <begin position="16"/>
        <end position="26"/>
    </location>
</feature>
<feature type="compositionally biased region" description="Low complexity" evidence="12">
    <location>
        <begin position="588"/>
        <end position="612"/>
    </location>
</feature>
<feature type="compositionally biased region" description="Low complexity" evidence="12">
    <location>
        <begin position="516"/>
        <end position="525"/>
    </location>
</feature>
<feature type="compositionally biased region" description="Polar residues" evidence="12">
    <location>
        <begin position="560"/>
        <end position="571"/>
    </location>
</feature>
<evidence type="ECO:0000313" key="15">
    <source>
        <dbReference type="EMBL" id="KAG2225920.1"/>
    </source>
</evidence>
<feature type="domain" description="KA1" evidence="14">
    <location>
        <begin position="668"/>
        <end position="718"/>
    </location>
</feature>
<dbReference type="OrthoDB" id="193931at2759"/>
<feature type="compositionally biased region" description="Basic residues" evidence="12">
    <location>
        <begin position="542"/>
        <end position="552"/>
    </location>
</feature>
<feature type="compositionally biased region" description="Polar residues" evidence="12">
    <location>
        <begin position="473"/>
        <end position="506"/>
    </location>
</feature>
<evidence type="ECO:0000256" key="1">
    <source>
        <dbReference type="ARBA" id="ARBA00010791"/>
    </source>
</evidence>
<dbReference type="SMART" id="SM00220">
    <property type="entry name" value="S_TKc"/>
    <property type="match status" value="1"/>
</dbReference>
<evidence type="ECO:0000256" key="9">
    <source>
        <dbReference type="ARBA" id="ARBA00047899"/>
    </source>
</evidence>
<evidence type="ECO:0000256" key="6">
    <source>
        <dbReference type="ARBA" id="ARBA00022777"/>
    </source>
</evidence>
<evidence type="ECO:0000256" key="8">
    <source>
        <dbReference type="ARBA" id="ARBA00038181"/>
    </source>
</evidence>
<feature type="region of interest" description="Disordered" evidence="12">
    <location>
        <begin position="16"/>
        <end position="44"/>
    </location>
</feature>
<feature type="compositionally biased region" description="Low complexity" evidence="12">
    <location>
        <begin position="458"/>
        <end position="472"/>
    </location>
</feature>
<keyword evidence="3" id="KW-0723">Serine/threonine-protein kinase</keyword>
<evidence type="ECO:0000256" key="4">
    <source>
        <dbReference type="ARBA" id="ARBA00022679"/>
    </source>
</evidence>
<dbReference type="InterPro" id="IPR000719">
    <property type="entry name" value="Prot_kinase_dom"/>
</dbReference>
<dbReference type="PROSITE" id="PS00107">
    <property type="entry name" value="PROTEIN_KINASE_ATP"/>
    <property type="match status" value="1"/>
</dbReference>
<dbReference type="CDD" id="cd12121">
    <property type="entry name" value="MARK_C_like"/>
    <property type="match status" value="1"/>
</dbReference>
<evidence type="ECO:0000256" key="7">
    <source>
        <dbReference type="ARBA" id="ARBA00022840"/>
    </source>
</evidence>
<comment type="caution">
    <text evidence="15">The sequence shown here is derived from an EMBL/GenBank/DDBJ whole genome shotgun (WGS) entry which is preliminary data.</text>
</comment>
<dbReference type="PANTHER" id="PTHR24346:SF82">
    <property type="entry name" value="KP78A-RELATED"/>
    <property type="match status" value="1"/>
</dbReference>
<dbReference type="GO" id="GO:0005524">
    <property type="term" value="F:ATP binding"/>
    <property type="evidence" value="ECO:0007669"/>
    <property type="project" value="UniProtKB-UniRule"/>
</dbReference>
<keyword evidence="4" id="KW-0808">Transferase</keyword>
<dbReference type="InterPro" id="IPR028375">
    <property type="entry name" value="KA1/Ssp2_C"/>
</dbReference>
<keyword evidence="6" id="KW-0418">Kinase</keyword>
<dbReference type="AlphaFoldDB" id="A0A8H7VMC2"/>
<evidence type="ECO:0000256" key="3">
    <source>
        <dbReference type="ARBA" id="ARBA00022527"/>
    </source>
</evidence>
<evidence type="ECO:0000313" key="16">
    <source>
        <dbReference type="Proteomes" id="UP000646827"/>
    </source>
</evidence>
<keyword evidence="7 11" id="KW-0067">ATP-binding</keyword>
<keyword evidence="16" id="KW-1185">Reference proteome</keyword>
<dbReference type="PROSITE" id="PS00108">
    <property type="entry name" value="PROTEIN_KINASE_ST"/>
    <property type="match status" value="1"/>
</dbReference>
<dbReference type="InterPro" id="IPR001772">
    <property type="entry name" value="KA1_dom"/>
</dbReference>
<dbReference type="FunFam" id="1.10.510.10:FF:000002">
    <property type="entry name" value="Non-specific serine/threonine protein kinase"/>
    <property type="match status" value="1"/>
</dbReference>
<dbReference type="PANTHER" id="PTHR24346">
    <property type="entry name" value="MAP/MICROTUBULE AFFINITY-REGULATING KINASE"/>
    <property type="match status" value="1"/>
</dbReference>
<evidence type="ECO:0000256" key="5">
    <source>
        <dbReference type="ARBA" id="ARBA00022741"/>
    </source>
</evidence>
<evidence type="ECO:0000259" key="14">
    <source>
        <dbReference type="PROSITE" id="PS50032"/>
    </source>
</evidence>
<feature type="region of interest" description="Disordered" evidence="12">
    <location>
        <begin position="372"/>
        <end position="428"/>
    </location>
</feature>